<reference evidence="3" key="1">
    <citation type="submission" date="2018-05" db="EMBL/GenBank/DDBJ databases">
        <authorList>
            <person name="Lanie J.A."/>
            <person name="Ng W.-L."/>
            <person name="Kazmierczak K.M."/>
            <person name="Andrzejewski T.M."/>
            <person name="Davidsen T.M."/>
            <person name="Wayne K.J."/>
            <person name="Tettelin H."/>
            <person name="Glass J.I."/>
            <person name="Rusch D."/>
            <person name="Podicherti R."/>
            <person name="Tsui H.-C.T."/>
            <person name="Winkler M.E."/>
        </authorList>
    </citation>
    <scope>NUCLEOTIDE SEQUENCE</scope>
</reference>
<feature type="transmembrane region" description="Helical" evidence="2">
    <location>
        <begin position="12"/>
        <end position="30"/>
    </location>
</feature>
<proteinExistence type="predicted"/>
<evidence type="ECO:0000256" key="1">
    <source>
        <dbReference type="SAM" id="MobiDB-lite"/>
    </source>
</evidence>
<keyword evidence="2" id="KW-1133">Transmembrane helix</keyword>
<keyword evidence="2" id="KW-0472">Membrane</keyword>
<feature type="region of interest" description="Disordered" evidence="1">
    <location>
        <begin position="36"/>
        <end position="84"/>
    </location>
</feature>
<dbReference type="AlphaFoldDB" id="A0A383DUK3"/>
<evidence type="ECO:0000256" key="2">
    <source>
        <dbReference type="SAM" id="Phobius"/>
    </source>
</evidence>
<dbReference type="EMBL" id="UINC01220148">
    <property type="protein sequence ID" value="SVE47933.1"/>
    <property type="molecule type" value="Genomic_DNA"/>
</dbReference>
<accession>A0A383DUK3</accession>
<feature type="non-terminal residue" evidence="3">
    <location>
        <position position="132"/>
    </location>
</feature>
<gene>
    <name evidence="3" type="ORF">METZ01_LOCUS500787</name>
</gene>
<name>A0A383DUK3_9ZZZZ</name>
<sequence length="132" mass="14008">MNGNSQHANLIKIPLLFLIISIVFITMGISCGGSDGEGGFDPNYQPPSKGSDTASLYGVPVASPGSKKGNKYFDPAAESSSTAGKLATTLSAKCEFVVDKMNVSCEAHRTSMQSTLRWSENHTNGELFGEEE</sequence>
<organism evidence="3">
    <name type="scientific">marine metagenome</name>
    <dbReference type="NCBI Taxonomy" id="408172"/>
    <lineage>
        <taxon>unclassified sequences</taxon>
        <taxon>metagenomes</taxon>
        <taxon>ecological metagenomes</taxon>
    </lineage>
</organism>
<protein>
    <submittedName>
        <fullName evidence="3">Uncharacterized protein</fullName>
    </submittedName>
</protein>
<keyword evidence="2" id="KW-0812">Transmembrane</keyword>
<evidence type="ECO:0000313" key="3">
    <source>
        <dbReference type="EMBL" id="SVE47933.1"/>
    </source>
</evidence>